<dbReference type="GO" id="GO:0006402">
    <property type="term" value="P:mRNA catabolic process"/>
    <property type="evidence" value="ECO:0007669"/>
    <property type="project" value="TreeGrafter"/>
</dbReference>
<dbReference type="PANTHER" id="PTHR33988:SF2">
    <property type="entry name" value="ENDORIBONUCLEASE MAZF"/>
    <property type="match status" value="1"/>
</dbReference>
<name>A0A1B8SDW8_9MYCO</name>
<dbReference type="Pfam" id="PF02452">
    <property type="entry name" value="PemK_toxin"/>
    <property type="match status" value="1"/>
</dbReference>
<sequence>MVIRGAVYRIDLGRPRGHQQGGKRLGLVVSPSDSPLSVVTVVPTSTSAGPSIHRPEIEIAGRPTRLLVDQIRSIDTHYVVGDPVDYLTRDQLVEVELALVHYLGVQEAIPPRSS</sequence>
<dbReference type="EMBL" id="LFOE01000023">
    <property type="protein sequence ID" value="OBY30950.1"/>
    <property type="molecule type" value="Genomic_DNA"/>
</dbReference>
<evidence type="ECO:0000256" key="1">
    <source>
        <dbReference type="ARBA" id="ARBA00007521"/>
    </source>
</evidence>
<comment type="similarity">
    <text evidence="1">Belongs to the PemK/MazF family.</text>
</comment>
<reference evidence="3 4" key="1">
    <citation type="submission" date="2015-06" db="EMBL/GenBank/DDBJ databases">
        <title>Genome sequence of Mycobacterium kumamotonense strain Roo.</title>
        <authorList>
            <person name="Greninger A.L."/>
            <person name="Cunningham G."/>
            <person name="Miller S."/>
        </authorList>
    </citation>
    <scope>NUCLEOTIDE SEQUENCE [LARGE SCALE GENOMIC DNA]</scope>
    <source>
        <strain evidence="3 4">Roo</strain>
    </source>
</reference>
<evidence type="ECO:0000256" key="2">
    <source>
        <dbReference type="ARBA" id="ARBA00022649"/>
    </source>
</evidence>
<dbReference type="AlphaFoldDB" id="A0A1B8SDW8"/>
<evidence type="ECO:0000313" key="4">
    <source>
        <dbReference type="Proteomes" id="UP000092668"/>
    </source>
</evidence>
<keyword evidence="2" id="KW-1277">Toxin-antitoxin system</keyword>
<evidence type="ECO:0000313" key="3">
    <source>
        <dbReference type="EMBL" id="OBY30950.1"/>
    </source>
</evidence>
<proteinExistence type="inferred from homology"/>
<comment type="caution">
    <text evidence="3">The sequence shown here is derived from an EMBL/GenBank/DDBJ whole genome shotgun (WGS) entry which is preliminary data.</text>
</comment>
<dbReference type="Gene3D" id="2.30.30.110">
    <property type="match status" value="1"/>
</dbReference>
<dbReference type="GO" id="GO:0003677">
    <property type="term" value="F:DNA binding"/>
    <property type="evidence" value="ECO:0007669"/>
    <property type="project" value="InterPro"/>
</dbReference>
<dbReference type="SUPFAM" id="SSF50118">
    <property type="entry name" value="Cell growth inhibitor/plasmid maintenance toxic component"/>
    <property type="match status" value="1"/>
</dbReference>
<dbReference type="PANTHER" id="PTHR33988">
    <property type="entry name" value="ENDORIBONUCLEASE MAZF-RELATED"/>
    <property type="match status" value="1"/>
</dbReference>
<dbReference type="InterPro" id="IPR011067">
    <property type="entry name" value="Plasmid_toxin/cell-grow_inhib"/>
</dbReference>
<protein>
    <submittedName>
        <fullName evidence="3">Growth inhibitor PemK</fullName>
    </submittedName>
</protein>
<keyword evidence="4" id="KW-1185">Reference proteome</keyword>
<dbReference type="InterPro" id="IPR003477">
    <property type="entry name" value="PemK-like"/>
</dbReference>
<accession>A0A1B8SDW8</accession>
<gene>
    <name evidence="3" type="ORF">ACT18_15115</name>
</gene>
<dbReference type="Proteomes" id="UP000092668">
    <property type="component" value="Unassembled WGS sequence"/>
</dbReference>
<organism evidence="3 4">
    <name type="scientific">Mycolicibacter kumamotonensis</name>
    <dbReference type="NCBI Taxonomy" id="354243"/>
    <lineage>
        <taxon>Bacteria</taxon>
        <taxon>Bacillati</taxon>
        <taxon>Actinomycetota</taxon>
        <taxon>Actinomycetes</taxon>
        <taxon>Mycobacteriales</taxon>
        <taxon>Mycobacteriaceae</taxon>
        <taxon>Mycolicibacter</taxon>
    </lineage>
</organism>
<dbReference type="GO" id="GO:0016075">
    <property type="term" value="P:rRNA catabolic process"/>
    <property type="evidence" value="ECO:0007669"/>
    <property type="project" value="TreeGrafter"/>
</dbReference>
<dbReference type="PATRIC" id="fig|354243.3.peg.3125"/>
<dbReference type="GO" id="GO:0004521">
    <property type="term" value="F:RNA endonuclease activity"/>
    <property type="evidence" value="ECO:0007669"/>
    <property type="project" value="TreeGrafter"/>
</dbReference>